<dbReference type="Pfam" id="PF13561">
    <property type="entry name" value="adh_short_C2"/>
    <property type="match status" value="1"/>
</dbReference>
<dbReference type="PRINTS" id="PR00081">
    <property type="entry name" value="GDHRDH"/>
</dbReference>
<dbReference type="SMART" id="SM00822">
    <property type="entry name" value="PKS_KR"/>
    <property type="match status" value="1"/>
</dbReference>
<feature type="domain" description="Ketoreductase" evidence="3">
    <location>
        <begin position="5"/>
        <end position="187"/>
    </location>
</feature>
<sequence>MLKGKTAVVTGGAQGIGLAIAHAFVEQGARVVIGDLNENASRRAVEELGGESVTCHTVCDVRDTTLVEQALDTAEEAFGPVDIFVNNAGLTRDATMRKMSEEDFDMVIAVHLKGAWNGTRAAARRMRERESGVIVNISSMSGKVGNIGQTNYSAAKAGIVGLTKAAAKELAFKGVRVNAVQPGFIDTPMTEAMPEHVKQQKLAEIPMGRVGQPAEVASVVVFLASDMSSYMTGAVLEVAGGRYM</sequence>
<evidence type="ECO:0000313" key="4">
    <source>
        <dbReference type="EMBL" id="MBB5157332.1"/>
    </source>
</evidence>
<accession>A0A840Q4B5</accession>
<evidence type="ECO:0000256" key="2">
    <source>
        <dbReference type="ARBA" id="ARBA00023002"/>
    </source>
</evidence>
<evidence type="ECO:0000313" key="5">
    <source>
        <dbReference type="Proteomes" id="UP000584374"/>
    </source>
</evidence>
<dbReference type="InterPro" id="IPR002347">
    <property type="entry name" value="SDR_fam"/>
</dbReference>
<dbReference type="PANTHER" id="PTHR42760:SF40">
    <property type="entry name" value="3-OXOACYL-[ACYL-CARRIER-PROTEIN] REDUCTASE, CHLOROPLASTIC"/>
    <property type="match status" value="1"/>
</dbReference>
<keyword evidence="5" id="KW-1185">Reference proteome</keyword>
<comment type="similarity">
    <text evidence="1">Belongs to the short-chain dehydrogenases/reductases (SDR) family.</text>
</comment>
<evidence type="ECO:0000259" key="3">
    <source>
        <dbReference type="SMART" id="SM00822"/>
    </source>
</evidence>
<dbReference type="InterPro" id="IPR020904">
    <property type="entry name" value="Sc_DH/Rdtase_CS"/>
</dbReference>
<dbReference type="PROSITE" id="PS00061">
    <property type="entry name" value="ADH_SHORT"/>
    <property type="match status" value="1"/>
</dbReference>
<keyword evidence="2 4" id="KW-0560">Oxidoreductase</keyword>
<protein>
    <submittedName>
        <fullName evidence="4">3-oxoacyl-[acyl-carrier protein] reductase</fullName>
        <ecNumber evidence="4">1.1.1.100</ecNumber>
    </submittedName>
</protein>
<dbReference type="Gene3D" id="3.40.50.720">
    <property type="entry name" value="NAD(P)-binding Rossmann-like Domain"/>
    <property type="match status" value="1"/>
</dbReference>
<dbReference type="GO" id="GO:0030497">
    <property type="term" value="P:fatty acid elongation"/>
    <property type="evidence" value="ECO:0007669"/>
    <property type="project" value="TreeGrafter"/>
</dbReference>
<dbReference type="NCBIfam" id="NF009466">
    <property type="entry name" value="PRK12826.1-2"/>
    <property type="match status" value="1"/>
</dbReference>
<comment type="caution">
    <text evidence="4">The sequence shown here is derived from an EMBL/GenBank/DDBJ whole genome shotgun (WGS) entry which is preliminary data.</text>
</comment>
<dbReference type="AlphaFoldDB" id="A0A840Q4B5"/>
<organism evidence="4 5">
    <name type="scientific">Saccharopolyspora phatthalungensis</name>
    <dbReference type="NCBI Taxonomy" id="664693"/>
    <lineage>
        <taxon>Bacteria</taxon>
        <taxon>Bacillati</taxon>
        <taxon>Actinomycetota</taxon>
        <taxon>Actinomycetes</taxon>
        <taxon>Pseudonocardiales</taxon>
        <taxon>Pseudonocardiaceae</taxon>
        <taxon>Saccharopolyspora</taxon>
    </lineage>
</organism>
<name>A0A840Q4B5_9PSEU</name>
<dbReference type="PRINTS" id="PR00080">
    <property type="entry name" value="SDRFAMILY"/>
</dbReference>
<reference evidence="4 5" key="1">
    <citation type="submission" date="2020-08" db="EMBL/GenBank/DDBJ databases">
        <title>Sequencing the genomes of 1000 actinobacteria strains.</title>
        <authorList>
            <person name="Klenk H.-P."/>
        </authorList>
    </citation>
    <scope>NUCLEOTIDE SEQUENCE [LARGE SCALE GENOMIC DNA]</scope>
    <source>
        <strain evidence="4 5">DSM 45584</strain>
    </source>
</reference>
<dbReference type="EC" id="1.1.1.100" evidence="4"/>
<evidence type="ECO:0000256" key="1">
    <source>
        <dbReference type="ARBA" id="ARBA00006484"/>
    </source>
</evidence>
<dbReference type="RefSeq" id="WP_184728301.1">
    <property type="nucleotide sequence ID" value="NZ_JACHIW010000001.1"/>
</dbReference>
<dbReference type="NCBIfam" id="NF004198">
    <property type="entry name" value="PRK05653.1-3"/>
    <property type="match status" value="1"/>
</dbReference>
<dbReference type="InterPro" id="IPR036291">
    <property type="entry name" value="NAD(P)-bd_dom_sf"/>
</dbReference>
<dbReference type="InterPro" id="IPR057326">
    <property type="entry name" value="KR_dom"/>
</dbReference>
<gene>
    <name evidence="4" type="ORF">BJ970_004866</name>
</gene>
<dbReference type="EMBL" id="JACHIW010000001">
    <property type="protein sequence ID" value="MBB5157332.1"/>
    <property type="molecule type" value="Genomic_DNA"/>
</dbReference>
<dbReference type="FunFam" id="3.40.50.720:FF:000173">
    <property type="entry name" value="3-oxoacyl-[acyl-carrier protein] reductase"/>
    <property type="match status" value="1"/>
</dbReference>
<dbReference type="Proteomes" id="UP000584374">
    <property type="component" value="Unassembled WGS sequence"/>
</dbReference>
<proteinExistence type="inferred from homology"/>
<dbReference type="NCBIfam" id="NF005559">
    <property type="entry name" value="PRK07231.1"/>
    <property type="match status" value="1"/>
</dbReference>
<dbReference type="GO" id="GO:0004316">
    <property type="term" value="F:3-oxoacyl-[acyl-carrier-protein] reductase (NADPH) activity"/>
    <property type="evidence" value="ECO:0007669"/>
    <property type="project" value="UniProtKB-EC"/>
</dbReference>
<dbReference type="SUPFAM" id="SSF51735">
    <property type="entry name" value="NAD(P)-binding Rossmann-fold domains"/>
    <property type="match status" value="1"/>
</dbReference>
<dbReference type="PANTHER" id="PTHR42760">
    <property type="entry name" value="SHORT-CHAIN DEHYDROGENASES/REDUCTASES FAMILY MEMBER"/>
    <property type="match status" value="1"/>
</dbReference>